<evidence type="ECO:0000256" key="4">
    <source>
        <dbReference type="ARBA" id="ARBA00008008"/>
    </source>
</evidence>
<dbReference type="GO" id="GO:0005737">
    <property type="term" value="C:cytoplasm"/>
    <property type="evidence" value="ECO:0007669"/>
    <property type="project" value="UniProtKB-SubCell"/>
</dbReference>
<dbReference type="CDD" id="cd04741">
    <property type="entry name" value="DHOD_1A_like"/>
    <property type="match status" value="1"/>
</dbReference>
<comment type="similarity">
    <text evidence="4 11">Belongs to the dihydroorotate dehydrogenase family. Type 1 subfamily.</text>
</comment>
<organism evidence="14 15">
    <name type="scientific">Phialemonium atrogriseum</name>
    <dbReference type="NCBI Taxonomy" id="1093897"/>
    <lineage>
        <taxon>Eukaryota</taxon>
        <taxon>Fungi</taxon>
        <taxon>Dikarya</taxon>
        <taxon>Ascomycota</taxon>
        <taxon>Pezizomycotina</taxon>
        <taxon>Sordariomycetes</taxon>
        <taxon>Sordariomycetidae</taxon>
        <taxon>Cephalothecales</taxon>
        <taxon>Cephalothecaceae</taxon>
        <taxon>Phialemonium</taxon>
    </lineage>
</organism>
<name>A0AAJ0C8Z3_9PEZI</name>
<evidence type="ECO:0000256" key="10">
    <source>
        <dbReference type="ARBA" id="ARBA00023002"/>
    </source>
</evidence>
<sequence>MAQSQPPVLDLQPPLLNSANPWATTLEDLRALYYCTSTGAVTTRTSLIQGFAHDSAIHQHLFFTTGHHSVARDRDLLSGPENASLNTLGYSPISLDGYLGFIRTIASSQSPAPPPGKYFIISVTGSPEEVAECYKVIASAKRDIPTPLAVEINLSCPNIPGAPPPAYSGMALAKYLTVLSSLIASNPDLPRLPFGLKTPPYTHAAEYQTLIDALLDSTAGGAEGTSPLSFITATNTLGSCLVLSSGDGGGDDPASPTPSLPGAGIGGMAGAPLHPLALGNVATIRRMLDEHPGALGHVRVVGVGGVLDAGGYRRMRAAGAAAVGVGTGLGLRGVGIFREIERGLGGKWK</sequence>
<evidence type="ECO:0000313" key="15">
    <source>
        <dbReference type="Proteomes" id="UP001244011"/>
    </source>
</evidence>
<dbReference type="InterPro" id="IPR033886">
    <property type="entry name" value="DHOD_1A"/>
</dbReference>
<dbReference type="PANTHER" id="PTHR48109">
    <property type="entry name" value="DIHYDROOROTATE DEHYDROGENASE (QUINONE), MITOCHONDRIAL-RELATED"/>
    <property type="match status" value="1"/>
</dbReference>
<evidence type="ECO:0000256" key="2">
    <source>
        <dbReference type="ARBA" id="ARBA00004496"/>
    </source>
</evidence>
<reference evidence="14" key="1">
    <citation type="submission" date="2023-06" db="EMBL/GenBank/DDBJ databases">
        <title>Genome-scale phylogeny and comparative genomics of the fungal order Sordariales.</title>
        <authorList>
            <consortium name="Lawrence Berkeley National Laboratory"/>
            <person name="Hensen N."/>
            <person name="Bonometti L."/>
            <person name="Westerberg I."/>
            <person name="Brannstrom I.O."/>
            <person name="Guillou S."/>
            <person name="Cros-Aarteil S."/>
            <person name="Calhoun S."/>
            <person name="Haridas S."/>
            <person name="Kuo A."/>
            <person name="Mondo S."/>
            <person name="Pangilinan J."/>
            <person name="Riley R."/>
            <person name="Labutti K."/>
            <person name="Andreopoulos B."/>
            <person name="Lipzen A."/>
            <person name="Chen C."/>
            <person name="Yanf M."/>
            <person name="Daum C."/>
            <person name="Ng V."/>
            <person name="Clum A."/>
            <person name="Steindorff A."/>
            <person name="Ohm R."/>
            <person name="Martin F."/>
            <person name="Silar P."/>
            <person name="Natvig D."/>
            <person name="Lalanne C."/>
            <person name="Gautier V."/>
            <person name="Ament-Velasquez S.L."/>
            <person name="Kruys A."/>
            <person name="Hutchinson M.I."/>
            <person name="Powell A.J."/>
            <person name="Barry K."/>
            <person name="Miller A.N."/>
            <person name="Grigoriev I.V."/>
            <person name="Debuchy R."/>
            <person name="Gladieux P."/>
            <person name="Thoren M.H."/>
            <person name="Johannesson H."/>
        </authorList>
    </citation>
    <scope>NUCLEOTIDE SEQUENCE</scope>
    <source>
        <strain evidence="14">8032-3</strain>
    </source>
</reference>
<dbReference type="EC" id="1.3.98.1" evidence="11"/>
<comment type="caution">
    <text evidence="14">The sequence shown here is derived from an EMBL/GenBank/DDBJ whole genome shotgun (WGS) entry which is preliminary data.</text>
</comment>
<dbReference type="AlphaFoldDB" id="A0AAJ0C8Z3"/>
<keyword evidence="6 11" id="KW-0963">Cytoplasm</keyword>
<comment type="subunit">
    <text evidence="11">Homodimer.</text>
</comment>
<keyword evidence="9 11" id="KW-0665">Pyrimidine biosynthesis</keyword>
<accession>A0AAJ0C8Z3</accession>
<dbReference type="RefSeq" id="XP_060287366.1">
    <property type="nucleotide sequence ID" value="XM_060425877.1"/>
</dbReference>
<gene>
    <name evidence="14" type="ORF">QBC33DRAFT_511940</name>
</gene>
<evidence type="ECO:0000256" key="6">
    <source>
        <dbReference type="ARBA" id="ARBA00022490"/>
    </source>
</evidence>
<keyword evidence="15" id="KW-1185">Reference proteome</keyword>
<dbReference type="InterPro" id="IPR005720">
    <property type="entry name" value="Dihydroorotate_DH_cat"/>
</dbReference>
<dbReference type="Gene3D" id="2.30.26.10">
    <property type="entry name" value="Dihydroorotate Dehydrogenase A, chain A, domain 2"/>
    <property type="match status" value="1"/>
</dbReference>
<feature type="domain" description="Dihydroorotate dehydrogenase catalytic" evidence="13">
    <location>
        <begin position="84"/>
        <end position="344"/>
    </location>
</feature>
<keyword evidence="8 11" id="KW-0288">FMN</keyword>
<dbReference type="Gene3D" id="3.20.20.70">
    <property type="entry name" value="Aldolase class I"/>
    <property type="match status" value="1"/>
</dbReference>
<dbReference type="Pfam" id="PF01180">
    <property type="entry name" value="DHO_dh"/>
    <property type="match status" value="1"/>
</dbReference>
<proteinExistence type="inferred from homology"/>
<comment type="cofactor">
    <cofactor evidence="1 11">
        <name>FMN</name>
        <dbReference type="ChEBI" id="CHEBI:58210"/>
    </cofactor>
</comment>
<comment type="pathway">
    <text evidence="3 11">Pyrimidine metabolism; UMP biosynthesis via de novo pathway.</text>
</comment>
<evidence type="ECO:0000256" key="11">
    <source>
        <dbReference type="RuleBase" id="RU364042"/>
    </source>
</evidence>
<evidence type="ECO:0000256" key="3">
    <source>
        <dbReference type="ARBA" id="ARBA00004725"/>
    </source>
</evidence>
<dbReference type="GO" id="GO:0006207">
    <property type="term" value="P:'de novo' pyrimidine nucleobase biosynthetic process"/>
    <property type="evidence" value="ECO:0007669"/>
    <property type="project" value="TreeGrafter"/>
</dbReference>
<keyword evidence="10 11" id="KW-0560">Oxidoreductase</keyword>
<evidence type="ECO:0000256" key="12">
    <source>
        <dbReference type="SAM" id="MobiDB-lite"/>
    </source>
</evidence>
<feature type="region of interest" description="Disordered" evidence="12">
    <location>
        <begin position="246"/>
        <end position="265"/>
    </location>
</feature>
<evidence type="ECO:0000256" key="1">
    <source>
        <dbReference type="ARBA" id="ARBA00001917"/>
    </source>
</evidence>
<evidence type="ECO:0000256" key="5">
    <source>
        <dbReference type="ARBA" id="ARBA00021374"/>
    </source>
</evidence>
<dbReference type="SUPFAM" id="SSF51395">
    <property type="entry name" value="FMN-linked oxidoreductases"/>
    <property type="match status" value="1"/>
</dbReference>
<keyword evidence="7 11" id="KW-0285">Flavoprotein</keyword>
<dbReference type="GeneID" id="85309064"/>
<dbReference type="EMBL" id="MU838999">
    <property type="protein sequence ID" value="KAK1771153.1"/>
    <property type="molecule type" value="Genomic_DNA"/>
</dbReference>
<comment type="catalytic activity">
    <reaction evidence="11">
        <text>(S)-dihydroorotate + fumarate = orotate + succinate</text>
        <dbReference type="Rhea" id="RHEA:30059"/>
        <dbReference type="ChEBI" id="CHEBI:29806"/>
        <dbReference type="ChEBI" id="CHEBI:30031"/>
        <dbReference type="ChEBI" id="CHEBI:30839"/>
        <dbReference type="ChEBI" id="CHEBI:30864"/>
        <dbReference type="EC" id="1.3.98.1"/>
    </reaction>
</comment>
<dbReference type="InterPro" id="IPR050074">
    <property type="entry name" value="DHO_dehydrogenase"/>
</dbReference>
<dbReference type="InterPro" id="IPR023359">
    <property type="entry name" value="Dihydro_DH_chainA_dom2"/>
</dbReference>
<dbReference type="GO" id="GO:1990663">
    <property type="term" value="F:dihydroorotate dehydrogenase (fumarate) activity"/>
    <property type="evidence" value="ECO:0007669"/>
    <property type="project" value="UniProtKB-EC"/>
</dbReference>
<dbReference type="InterPro" id="IPR013785">
    <property type="entry name" value="Aldolase_TIM"/>
</dbReference>
<evidence type="ECO:0000313" key="14">
    <source>
        <dbReference type="EMBL" id="KAK1771153.1"/>
    </source>
</evidence>
<comment type="function">
    <text evidence="11">Catalyzes the conversion of dihydroorotate to orotate with fumarate as the electron acceptor.</text>
</comment>
<evidence type="ECO:0000256" key="8">
    <source>
        <dbReference type="ARBA" id="ARBA00022643"/>
    </source>
</evidence>
<evidence type="ECO:0000256" key="9">
    <source>
        <dbReference type="ARBA" id="ARBA00022975"/>
    </source>
</evidence>
<protein>
    <recommendedName>
        <fullName evidence="5 11">Dihydroorotate dehydrogenase (fumarate)</fullName>
        <ecNumber evidence="11">1.3.98.1</ecNumber>
    </recommendedName>
    <alternativeName>
        <fullName evidence="11">Dihydroorotate oxidase</fullName>
    </alternativeName>
</protein>
<dbReference type="GO" id="GO:0006221">
    <property type="term" value="P:pyrimidine nucleotide biosynthetic process"/>
    <property type="evidence" value="ECO:0007669"/>
    <property type="project" value="UniProtKB-KW"/>
</dbReference>
<evidence type="ECO:0000256" key="7">
    <source>
        <dbReference type="ARBA" id="ARBA00022630"/>
    </source>
</evidence>
<comment type="subcellular location">
    <subcellularLocation>
        <location evidence="2 11">Cytoplasm</location>
    </subcellularLocation>
</comment>
<evidence type="ECO:0000259" key="13">
    <source>
        <dbReference type="Pfam" id="PF01180"/>
    </source>
</evidence>
<dbReference type="PANTHER" id="PTHR48109:SF1">
    <property type="entry name" value="DIHYDROOROTATE DEHYDROGENASE (FUMARATE)"/>
    <property type="match status" value="1"/>
</dbReference>
<dbReference type="Proteomes" id="UP001244011">
    <property type="component" value="Unassembled WGS sequence"/>
</dbReference>